<comment type="caution">
    <text evidence="1">The sequence shown here is derived from an EMBL/GenBank/DDBJ whole genome shotgun (WGS) entry which is preliminary data.</text>
</comment>
<evidence type="ECO:0000313" key="1">
    <source>
        <dbReference type="EMBL" id="MBY8825050.1"/>
    </source>
</evidence>
<protein>
    <submittedName>
        <fullName evidence="1">Uncharacterized protein</fullName>
    </submittedName>
</protein>
<dbReference type="RefSeq" id="WP_222992157.1">
    <property type="nucleotide sequence ID" value="NZ_JAINVV010000011.1"/>
</dbReference>
<keyword evidence="2" id="KW-1185">Reference proteome</keyword>
<sequence length="211" mass="22847">MRNLYPLTARAEVEADIARAAAAAEQNRHPSGIGFTDLYMVETPSTGYADLGLTLARAEAALAPILPRVRRFNATVFSAMGGGGQDPFGSYDDDAWCFGLGAHCYVKLDAKGPLVDGIWFDLNTDDADAIARLRRAMEAIDAIAPSVVADYFLDFSGPVAEAGTLDHYFAELEESRRNAERAMLEYRAGDGQRAQPPGLIRKLFAIFGRAP</sequence>
<organism evidence="1 2">
    <name type="scientific">Sphingomonas colocasiae</name>
    <dbReference type="NCBI Taxonomy" id="1848973"/>
    <lineage>
        <taxon>Bacteria</taxon>
        <taxon>Pseudomonadati</taxon>
        <taxon>Pseudomonadota</taxon>
        <taxon>Alphaproteobacteria</taxon>
        <taxon>Sphingomonadales</taxon>
        <taxon>Sphingomonadaceae</taxon>
        <taxon>Sphingomonas</taxon>
    </lineage>
</organism>
<reference evidence="1 2" key="1">
    <citation type="submission" date="2021-08" db="EMBL/GenBank/DDBJ databases">
        <authorList>
            <person name="Tuo L."/>
        </authorList>
    </citation>
    <scope>NUCLEOTIDE SEQUENCE [LARGE SCALE GENOMIC DNA]</scope>
    <source>
        <strain evidence="1 2">JCM 31229</strain>
    </source>
</reference>
<evidence type="ECO:0000313" key="2">
    <source>
        <dbReference type="Proteomes" id="UP000706039"/>
    </source>
</evidence>
<dbReference type="EMBL" id="JAINVV010000011">
    <property type="protein sequence ID" value="MBY8825050.1"/>
    <property type="molecule type" value="Genomic_DNA"/>
</dbReference>
<dbReference type="Proteomes" id="UP000706039">
    <property type="component" value="Unassembled WGS sequence"/>
</dbReference>
<gene>
    <name evidence="1" type="ORF">K7G82_22290</name>
</gene>
<name>A0ABS7PUL4_9SPHN</name>
<accession>A0ABS7PUL4</accession>
<proteinExistence type="predicted"/>